<evidence type="ECO:0000256" key="4">
    <source>
        <dbReference type="ARBA" id="ARBA00023015"/>
    </source>
</evidence>
<dbReference type="Proteomes" id="UP000037977">
    <property type="component" value="Unassembled WGS sequence"/>
</dbReference>
<evidence type="ECO:0000313" key="10">
    <source>
        <dbReference type="EMBL" id="KOY80417.1"/>
    </source>
</evidence>
<keyword evidence="11" id="KW-1185">Reference proteome</keyword>
<dbReference type="InterPro" id="IPR000792">
    <property type="entry name" value="Tscrpt_reg_LuxR_C"/>
</dbReference>
<evidence type="ECO:0000313" key="11">
    <source>
        <dbReference type="Proteomes" id="UP000037977"/>
    </source>
</evidence>
<protein>
    <submittedName>
        <fullName evidence="10">Regulator</fullName>
    </submittedName>
</protein>
<dbReference type="STRING" id="33935.ADM90_21535"/>
<evidence type="ECO:0000256" key="3">
    <source>
        <dbReference type="ARBA" id="ARBA00023012"/>
    </source>
</evidence>
<evidence type="ECO:0000256" key="2">
    <source>
        <dbReference type="ARBA" id="ARBA00022553"/>
    </source>
</evidence>
<dbReference type="Pfam" id="PF00072">
    <property type="entry name" value="Response_reg"/>
    <property type="match status" value="1"/>
</dbReference>
<evidence type="ECO:0000256" key="1">
    <source>
        <dbReference type="ARBA" id="ARBA00004496"/>
    </source>
</evidence>
<dbReference type="PANTHER" id="PTHR43214:SF1">
    <property type="entry name" value="TRANSCRIPTIONAL REGULATORY PROTEIN COMA"/>
    <property type="match status" value="1"/>
</dbReference>
<evidence type="ECO:0000256" key="6">
    <source>
        <dbReference type="ARBA" id="ARBA00023163"/>
    </source>
</evidence>
<sequence>MITMLIVDDHPIVLEGTKNLFQENEDIIIDTESDATSVIQRIKTKPYDIYLIDINMPLENGINLARHIKSIQSNASVILYTGDDITDYYHLILERKIEGILAKTASKEQIIRTVRAIANGEIVLPQNFLDFLDDKFQLQNAKFDIHLNEKEKKILRLIAEGHTNKAIAIELNIPQRTTERYLTQLFSLLNVDSRTEAVNLAEKMNLL</sequence>
<dbReference type="Pfam" id="PF00196">
    <property type="entry name" value="GerE"/>
    <property type="match status" value="1"/>
</dbReference>
<dbReference type="Gene3D" id="3.40.50.2300">
    <property type="match status" value="1"/>
</dbReference>
<organism evidence="10 11">
    <name type="scientific">Lysinibacillus macroides</name>
    <dbReference type="NCBI Taxonomy" id="33935"/>
    <lineage>
        <taxon>Bacteria</taxon>
        <taxon>Bacillati</taxon>
        <taxon>Bacillota</taxon>
        <taxon>Bacilli</taxon>
        <taxon>Bacillales</taxon>
        <taxon>Bacillaceae</taxon>
        <taxon>Lysinibacillus</taxon>
    </lineage>
</organism>
<proteinExistence type="predicted"/>
<keyword evidence="4" id="KW-0805">Transcription regulation</keyword>
<keyword evidence="6" id="KW-0804">Transcription</keyword>
<feature type="domain" description="Response regulatory" evidence="9">
    <location>
        <begin position="3"/>
        <end position="118"/>
    </location>
</feature>
<dbReference type="PATRIC" id="fig|33935.3.peg.4554"/>
<dbReference type="InterPro" id="IPR058245">
    <property type="entry name" value="NreC/VraR/RcsB-like_REC"/>
</dbReference>
<feature type="domain" description="HTH luxR-type" evidence="8">
    <location>
        <begin position="140"/>
        <end position="205"/>
    </location>
</feature>
<dbReference type="GO" id="GO:0000160">
    <property type="term" value="P:phosphorelay signal transduction system"/>
    <property type="evidence" value="ECO:0007669"/>
    <property type="project" value="UniProtKB-KW"/>
</dbReference>
<accession>A0A0N0CUS3</accession>
<dbReference type="CDD" id="cd06170">
    <property type="entry name" value="LuxR_C_like"/>
    <property type="match status" value="1"/>
</dbReference>
<dbReference type="GO" id="GO:0005737">
    <property type="term" value="C:cytoplasm"/>
    <property type="evidence" value="ECO:0007669"/>
    <property type="project" value="UniProtKB-SubCell"/>
</dbReference>
<dbReference type="SMART" id="SM00421">
    <property type="entry name" value="HTH_LUXR"/>
    <property type="match status" value="1"/>
</dbReference>
<comment type="caution">
    <text evidence="10">The sequence shown here is derived from an EMBL/GenBank/DDBJ whole genome shotgun (WGS) entry which is preliminary data.</text>
</comment>
<dbReference type="PROSITE" id="PS50043">
    <property type="entry name" value="HTH_LUXR_2"/>
    <property type="match status" value="1"/>
</dbReference>
<keyword evidence="2 7" id="KW-0597">Phosphoprotein</keyword>
<name>A0A0N0CUS3_9BACI</name>
<dbReference type="InterPro" id="IPR036388">
    <property type="entry name" value="WH-like_DNA-bd_sf"/>
</dbReference>
<keyword evidence="3" id="KW-0902">Two-component regulatory system</keyword>
<evidence type="ECO:0000259" key="9">
    <source>
        <dbReference type="PROSITE" id="PS50110"/>
    </source>
</evidence>
<dbReference type="SMART" id="SM00448">
    <property type="entry name" value="REC"/>
    <property type="match status" value="1"/>
</dbReference>
<comment type="subcellular location">
    <subcellularLocation>
        <location evidence="1">Cytoplasm</location>
    </subcellularLocation>
</comment>
<keyword evidence="5" id="KW-0238">DNA-binding</keyword>
<dbReference type="GO" id="GO:0003677">
    <property type="term" value="F:DNA binding"/>
    <property type="evidence" value="ECO:0007669"/>
    <property type="project" value="UniProtKB-KW"/>
</dbReference>
<dbReference type="InterPro" id="IPR001789">
    <property type="entry name" value="Sig_transdc_resp-reg_receiver"/>
</dbReference>
<dbReference type="PANTHER" id="PTHR43214">
    <property type="entry name" value="TWO-COMPONENT RESPONSE REGULATOR"/>
    <property type="match status" value="1"/>
</dbReference>
<evidence type="ECO:0000259" key="8">
    <source>
        <dbReference type="PROSITE" id="PS50043"/>
    </source>
</evidence>
<dbReference type="InterPro" id="IPR016032">
    <property type="entry name" value="Sig_transdc_resp-reg_C-effctor"/>
</dbReference>
<dbReference type="PRINTS" id="PR00038">
    <property type="entry name" value="HTHLUXR"/>
</dbReference>
<dbReference type="AlphaFoldDB" id="A0A0N0CUS3"/>
<gene>
    <name evidence="10" type="ORF">ADM90_21535</name>
</gene>
<reference evidence="10 11" key="1">
    <citation type="submission" date="2015-07" db="EMBL/GenBank/DDBJ databases">
        <title>Genome sequencing project for genomic taxonomy and phylogenomics of Bacillus-like bacteria.</title>
        <authorList>
            <person name="Liu B."/>
            <person name="Wang J."/>
            <person name="Zhu Y."/>
            <person name="Liu G."/>
            <person name="Chen Q."/>
            <person name="Chen Z."/>
            <person name="Che J."/>
            <person name="Ge C."/>
            <person name="Shi H."/>
            <person name="Pan Z."/>
            <person name="Liu X."/>
        </authorList>
    </citation>
    <scope>NUCLEOTIDE SEQUENCE [LARGE SCALE GENOMIC DNA]</scope>
    <source>
        <strain evidence="10 11">DSM 54</strain>
    </source>
</reference>
<dbReference type="SUPFAM" id="SSF46894">
    <property type="entry name" value="C-terminal effector domain of the bipartite response regulators"/>
    <property type="match status" value="1"/>
</dbReference>
<dbReference type="EMBL" id="LGCI01000011">
    <property type="protein sequence ID" value="KOY80417.1"/>
    <property type="molecule type" value="Genomic_DNA"/>
</dbReference>
<feature type="modified residue" description="4-aspartylphosphate" evidence="7">
    <location>
        <position position="53"/>
    </location>
</feature>
<dbReference type="CDD" id="cd17535">
    <property type="entry name" value="REC_NarL-like"/>
    <property type="match status" value="1"/>
</dbReference>
<dbReference type="SUPFAM" id="SSF52172">
    <property type="entry name" value="CheY-like"/>
    <property type="match status" value="1"/>
</dbReference>
<dbReference type="PROSITE" id="PS50110">
    <property type="entry name" value="RESPONSE_REGULATORY"/>
    <property type="match status" value="1"/>
</dbReference>
<evidence type="ECO:0000256" key="7">
    <source>
        <dbReference type="PROSITE-ProRule" id="PRU00169"/>
    </source>
</evidence>
<dbReference type="Gene3D" id="1.10.10.10">
    <property type="entry name" value="Winged helix-like DNA-binding domain superfamily/Winged helix DNA-binding domain"/>
    <property type="match status" value="1"/>
</dbReference>
<dbReference type="GO" id="GO:0006355">
    <property type="term" value="P:regulation of DNA-templated transcription"/>
    <property type="evidence" value="ECO:0007669"/>
    <property type="project" value="InterPro"/>
</dbReference>
<dbReference type="OrthoDB" id="118459at2"/>
<dbReference type="InterPro" id="IPR011006">
    <property type="entry name" value="CheY-like_superfamily"/>
</dbReference>
<evidence type="ECO:0000256" key="5">
    <source>
        <dbReference type="ARBA" id="ARBA00023125"/>
    </source>
</evidence>
<dbReference type="InterPro" id="IPR039420">
    <property type="entry name" value="WalR-like"/>
</dbReference>